<proteinExistence type="predicted"/>
<name>U5W7G2_9ACTN</name>
<evidence type="ECO:0000313" key="1">
    <source>
        <dbReference type="EMBL" id="AGZ43891.1"/>
    </source>
</evidence>
<dbReference type="HOGENOM" id="CLU_588979_0_0_11"/>
<dbReference type="Proteomes" id="UP000017746">
    <property type="component" value="Chromosome"/>
</dbReference>
<dbReference type="EMBL" id="CP006272">
    <property type="protein sequence ID" value="AGZ43891.1"/>
    <property type="molecule type" value="Genomic_DNA"/>
</dbReference>
<evidence type="ECO:0000313" key="2">
    <source>
        <dbReference type="Proteomes" id="UP000017746"/>
    </source>
</evidence>
<dbReference type="AlphaFoldDB" id="U5W7G2"/>
<sequence>MTQAELAYRRLEPITLGSHREFLERRLAKIGAPVPRYPSMFDSPLHEALGEVTADVLAALVDLGFAPGRVAALTVGLTGNDGFTARYRSFPGDGSGLVLVSDSMVSLCYSYCEFEGRALQAMVSGGLLRMAAKVFLTRFTGTIGGDPRSLAGILRYHNVNRRVYGVPAVLNLVPVPDDPGMDEFLLDYGLRFVVGHEAAHHVLDDGHSELDADTLALFTAAEAFARYQAENMDFLPERYRREAAEFHGLIGALITMLALQTSERALFLRRGHSHLPAQDRATRLVEHVLSPARQETLDRLLGGRDPRMALRFDKDRGNLGVYVGALVRATAQASDFSAGATPFDWAALAGVPEIEQLAGADLDEIAALDRLMCGPDPVLTDRLDPGTRHILAGRLKEGLSAWGLAADRVEALLDPSRVLAFHTLVEDLQNTAKDLHTAVAAATLVARRLPGTESSSPGAGVPMGGRGR</sequence>
<organism evidence="1 2">
    <name type="scientific">Actinoplanes friuliensis DSM 7358</name>
    <dbReference type="NCBI Taxonomy" id="1246995"/>
    <lineage>
        <taxon>Bacteria</taxon>
        <taxon>Bacillati</taxon>
        <taxon>Actinomycetota</taxon>
        <taxon>Actinomycetes</taxon>
        <taxon>Micromonosporales</taxon>
        <taxon>Micromonosporaceae</taxon>
        <taxon>Actinoplanes</taxon>
    </lineage>
</organism>
<dbReference type="PATRIC" id="fig|1246995.3.peg.5706"/>
<reference evidence="1 2" key="1">
    <citation type="journal article" date="2014" name="J. Biotechnol.">
        <title>Complete genome sequence of the actinobacterium Actinoplanes friuliensis HAG 010964, producer of the lipopeptide antibiotic friulimycin.</title>
        <authorList>
            <person name="Ruckert C."/>
            <person name="Szczepanowski R."/>
            <person name="Albersmeier A."/>
            <person name="Goesmann A."/>
            <person name="Fischer N."/>
            <person name="Steinkamper A."/>
            <person name="Puhler A."/>
            <person name="Biener R."/>
            <person name="Schwartz D."/>
            <person name="Kalinowski J."/>
        </authorList>
    </citation>
    <scope>NUCLEOTIDE SEQUENCE [LARGE SCALE GENOMIC DNA]</scope>
    <source>
        <strain evidence="1 2">DSM 7358</strain>
    </source>
</reference>
<dbReference type="KEGG" id="afs:AFR_28150"/>
<keyword evidence="2" id="KW-1185">Reference proteome</keyword>
<gene>
    <name evidence="1" type="ORF">AFR_28150</name>
</gene>
<dbReference type="STRING" id="1246995.AFR_28150"/>
<accession>U5W7G2</accession>
<protein>
    <submittedName>
        <fullName evidence="1">Uncharacterized protein</fullName>
    </submittedName>
</protein>
<dbReference type="eggNOG" id="COG1917">
    <property type="taxonomic scope" value="Bacteria"/>
</dbReference>